<reference evidence="1 2" key="1">
    <citation type="submission" date="2023-11" db="EMBL/GenBank/DDBJ databases">
        <title>Bacillus jintuensis, isolated from a mudflat on the Beibu Gulf coast.</title>
        <authorList>
            <person name="Li M."/>
        </authorList>
    </citation>
    <scope>NUCLEOTIDE SEQUENCE [LARGE SCALE GENOMIC DNA]</scope>
    <source>
        <strain evidence="1 2">31A1R</strain>
    </source>
</reference>
<gene>
    <name evidence="1" type="ORF">SM124_15295</name>
</gene>
<evidence type="ECO:0000313" key="2">
    <source>
        <dbReference type="Proteomes" id="UP001290455"/>
    </source>
</evidence>
<proteinExistence type="predicted"/>
<dbReference type="Proteomes" id="UP001290455">
    <property type="component" value="Unassembled WGS sequence"/>
</dbReference>
<sequence>MTVNQATIHAINEMVFMDKLNLFEKPDVILYHPGHFPELNDQLVAYYKSVGASLIMIPGVYNSFLNGIEYEFYAPLLIREGIEKEKLVSISADTLAKGVEGVVESAFSYINQTEYKNILLAGKSFFCRRFYLLSSIYANDEKVIDILPLEDNRDITPSKWINSEKGRARVLNEIGQYSKILTDKYPINK</sequence>
<organism evidence="1 2">
    <name type="scientific">Robertmurraya mangrovi</name>
    <dbReference type="NCBI Taxonomy" id="3098077"/>
    <lineage>
        <taxon>Bacteria</taxon>
        <taxon>Bacillati</taxon>
        <taxon>Bacillota</taxon>
        <taxon>Bacilli</taxon>
        <taxon>Bacillales</taxon>
        <taxon>Bacillaceae</taxon>
        <taxon>Robertmurraya</taxon>
    </lineage>
</organism>
<keyword evidence="2" id="KW-1185">Reference proteome</keyword>
<protein>
    <submittedName>
        <fullName evidence="1">Uncharacterized protein</fullName>
    </submittedName>
</protein>
<dbReference type="EMBL" id="JAXOFX010000010">
    <property type="protein sequence ID" value="MDZ5473083.1"/>
    <property type="molecule type" value="Genomic_DNA"/>
</dbReference>
<accession>A0ABU5J0Y9</accession>
<name>A0ABU5J0Y9_9BACI</name>
<comment type="caution">
    <text evidence="1">The sequence shown here is derived from an EMBL/GenBank/DDBJ whole genome shotgun (WGS) entry which is preliminary data.</text>
</comment>
<evidence type="ECO:0000313" key="1">
    <source>
        <dbReference type="EMBL" id="MDZ5473083.1"/>
    </source>
</evidence>